<dbReference type="AlphaFoldDB" id="A0A915IG72"/>
<dbReference type="Proteomes" id="UP000887565">
    <property type="component" value="Unplaced"/>
</dbReference>
<accession>A0A915IG72</accession>
<evidence type="ECO:0000313" key="1">
    <source>
        <dbReference type="Proteomes" id="UP000887565"/>
    </source>
</evidence>
<protein>
    <submittedName>
        <fullName evidence="2">Uncharacterized protein</fullName>
    </submittedName>
</protein>
<sequence>MWTRNILCVIKNQSINRFKSTQLTAAKLNAVVAENPLPKDINLTDENSPIADAIQLADKVIDHGNNRSSTGRHYDRRNMFYIDRVSDRFRYRQKKIDSTVHVPEPIRKGLSFGDFYRNFLICVRNSLQLQCHEWNY</sequence>
<name>A0A915IG72_ROMCU</name>
<organism evidence="1 2">
    <name type="scientific">Romanomermis culicivorax</name>
    <name type="common">Nematode worm</name>
    <dbReference type="NCBI Taxonomy" id="13658"/>
    <lineage>
        <taxon>Eukaryota</taxon>
        <taxon>Metazoa</taxon>
        <taxon>Ecdysozoa</taxon>
        <taxon>Nematoda</taxon>
        <taxon>Enoplea</taxon>
        <taxon>Dorylaimia</taxon>
        <taxon>Mermithida</taxon>
        <taxon>Mermithoidea</taxon>
        <taxon>Mermithidae</taxon>
        <taxon>Romanomermis</taxon>
    </lineage>
</organism>
<proteinExistence type="predicted"/>
<dbReference type="WBParaSite" id="nRc.2.0.1.t12251-RA">
    <property type="protein sequence ID" value="nRc.2.0.1.t12251-RA"/>
    <property type="gene ID" value="nRc.2.0.1.g12251"/>
</dbReference>
<evidence type="ECO:0000313" key="2">
    <source>
        <dbReference type="WBParaSite" id="nRc.2.0.1.t12251-RA"/>
    </source>
</evidence>
<reference evidence="2" key="1">
    <citation type="submission" date="2022-11" db="UniProtKB">
        <authorList>
            <consortium name="WormBaseParasite"/>
        </authorList>
    </citation>
    <scope>IDENTIFICATION</scope>
</reference>
<keyword evidence="1" id="KW-1185">Reference proteome</keyword>